<feature type="coiled-coil region" evidence="1">
    <location>
        <begin position="95"/>
        <end position="185"/>
    </location>
</feature>
<evidence type="ECO:0000256" key="1">
    <source>
        <dbReference type="SAM" id="Coils"/>
    </source>
</evidence>
<evidence type="ECO:0000256" key="2">
    <source>
        <dbReference type="SAM" id="MobiDB-lite"/>
    </source>
</evidence>
<comment type="caution">
    <text evidence="4">The sequence shown here is derived from an EMBL/GenBank/DDBJ whole genome shotgun (WGS) entry which is preliminary data.</text>
</comment>
<gene>
    <name evidence="4" type="ORF">B0H15DRAFT_1020040</name>
</gene>
<protein>
    <submittedName>
        <fullName evidence="4">Uncharacterized protein</fullName>
    </submittedName>
</protein>
<dbReference type="EMBL" id="JARJCN010000013">
    <property type="protein sequence ID" value="KAJ7095139.1"/>
    <property type="molecule type" value="Genomic_DNA"/>
</dbReference>
<dbReference type="AlphaFoldDB" id="A0AAD6UAC1"/>
<keyword evidence="5" id="KW-1185">Reference proteome</keyword>
<feature type="region of interest" description="Disordered" evidence="2">
    <location>
        <begin position="1"/>
        <end position="23"/>
    </location>
</feature>
<keyword evidence="3" id="KW-0812">Transmembrane</keyword>
<feature type="transmembrane region" description="Helical" evidence="3">
    <location>
        <begin position="32"/>
        <end position="53"/>
    </location>
</feature>
<reference evidence="4" key="1">
    <citation type="submission" date="2023-03" db="EMBL/GenBank/DDBJ databases">
        <title>Massive genome expansion in bonnet fungi (Mycena s.s.) driven by repeated elements and novel gene families across ecological guilds.</title>
        <authorList>
            <consortium name="Lawrence Berkeley National Laboratory"/>
            <person name="Harder C.B."/>
            <person name="Miyauchi S."/>
            <person name="Viragh M."/>
            <person name="Kuo A."/>
            <person name="Thoen E."/>
            <person name="Andreopoulos B."/>
            <person name="Lu D."/>
            <person name="Skrede I."/>
            <person name="Drula E."/>
            <person name="Henrissat B."/>
            <person name="Morin E."/>
            <person name="Kohler A."/>
            <person name="Barry K."/>
            <person name="LaButti K."/>
            <person name="Morin E."/>
            <person name="Salamov A."/>
            <person name="Lipzen A."/>
            <person name="Mereny Z."/>
            <person name="Hegedus B."/>
            <person name="Baldrian P."/>
            <person name="Stursova M."/>
            <person name="Weitz H."/>
            <person name="Taylor A."/>
            <person name="Grigoriev I.V."/>
            <person name="Nagy L.G."/>
            <person name="Martin F."/>
            <person name="Kauserud H."/>
        </authorList>
    </citation>
    <scope>NUCLEOTIDE SEQUENCE</scope>
    <source>
        <strain evidence="4">CBHHK173m</strain>
    </source>
</reference>
<keyword evidence="1" id="KW-0175">Coiled coil</keyword>
<accession>A0AAD6UAC1</accession>
<evidence type="ECO:0000256" key="3">
    <source>
        <dbReference type="SAM" id="Phobius"/>
    </source>
</evidence>
<keyword evidence="3" id="KW-0472">Membrane</keyword>
<sequence length="287" mass="31638">MDPQAPEPRSLPASDRNGGGVDAAASNNRGSAIRHLAILGSILVPIACLPYLMTRRQFTTLRRMVDDMGVTTALLKQRHLDGDVRGGDAGASALLAQIRMELQALRAQVQHNESQHADITLDVINLNEEVEQARRDVLSLQDGKSALPDDHVSREELTKTLHEGLHNIRQEMEASKAEVQEQLRLLSGGQDALRSELFKFSDQMQSIATGPHAMDGSELHRLLQEARQTRAIFGAIGSSLGDVATVIQRVEIEMGHEHPGGYDPVERLRVLALRMQDGTFREKQEGR</sequence>
<organism evidence="4 5">
    <name type="scientific">Mycena belliarum</name>
    <dbReference type="NCBI Taxonomy" id="1033014"/>
    <lineage>
        <taxon>Eukaryota</taxon>
        <taxon>Fungi</taxon>
        <taxon>Dikarya</taxon>
        <taxon>Basidiomycota</taxon>
        <taxon>Agaricomycotina</taxon>
        <taxon>Agaricomycetes</taxon>
        <taxon>Agaricomycetidae</taxon>
        <taxon>Agaricales</taxon>
        <taxon>Marasmiineae</taxon>
        <taxon>Mycenaceae</taxon>
        <taxon>Mycena</taxon>
    </lineage>
</organism>
<name>A0AAD6UAC1_9AGAR</name>
<proteinExistence type="predicted"/>
<evidence type="ECO:0000313" key="5">
    <source>
        <dbReference type="Proteomes" id="UP001222325"/>
    </source>
</evidence>
<keyword evidence="3" id="KW-1133">Transmembrane helix</keyword>
<dbReference type="Proteomes" id="UP001222325">
    <property type="component" value="Unassembled WGS sequence"/>
</dbReference>
<evidence type="ECO:0000313" key="4">
    <source>
        <dbReference type="EMBL" id="KAJ7095139.1"/>
    </source>
</evidence>